<evidence type="ECO:0000313" key="4">
    <source>
        <dbReference type="Proteomes" id="UP001283341"/>
    </source>
</evidence>
<dbReference type="EMBL" id="JAUEDM010000001">
    <property type="protein sequence ID" value="KAK3330514.1"/>
    <property type="molecule type" value="Genomic_DNA"/>
</dbReference>
<evidence type="ECO:0000256" key="2">
    <source>
        <dbReference type="SAM" id="MobiDB-lite"/>
    </source>
</evidence>
<sequence length="501" mass="55731">MGDVHRGSPTPVTPDVQDPENKQHLPHYDASAPIQILPEKLSLPSIRPLLETVPLPVNGNEQDSPATDSHAPLASSAEPPQTITPGITHLPIPEGTSYTSSPLDSTRLASTSPSPSFSGASSALISDMTPGRQLSPPYVFSGASDQEIHSQPGPQSDVEVDGDQQEQLRAAEQAEEGSIVVDSDDMGTDAGYGSDHGTSASTSLAESMRDYIFENGRRYHRFREGRYNFPNDDVEQQREDMKHAMVKMLCGQLFFAPIGDNPQQVLDIGTGTGIWAIEMGDLFDSANVLGVDLSPIQPEWVPPNVRFMVDDIESPWLHPRNYFDYIHSRHTVMGIKDWPRLLRRALEHMRPGGWFEIQEVLHYPISHNDTMPADHPVAQYWELIHQGLSSLGIDFHAVAGGRLVDQMRDCGYVNVSERTLQIPIGTWPKNKVLKTVGLYWRTILLDGIQAIALGPLTRGCGWSREQVELFLIQVRRAYHDNSCLMYMPLHIIYGQKPPNHY</sequence>
<dbReference type="Pfam" id="PF13489">
    <property type="entry name" value="Methyltransf_23"/>
    <property type="match status" value="1"/>
</dbReference>
<dbReference type="InterPro" id="IPR029063">
    <property type="entry name" value="SAM-dependent_MTases_sf"/>
</dbReference>
<keyword evidence="4" id="KW-1185">Reference proteome</keyword>
<dbReference type="Gene3D" id="3.40.50.150">
    <property type="entry name" value="Vaccinia Virus protein VP39"/>
    <property type="match status" value="1"/>
</dbReference>
<proteinExistence type="inferred from homology"/>
<feature type="region of interest" description="Disordered" evidence="2">
    <location>
        <begin position="1"/>
        <end position="31"/>
    </location>
</feature>
<organism evidence="3 4">
    <name type="scientific">Apodospora peruviana</name>
    <dbReference type="NCBI Taxonomy" id="516989"/>
    <lineage>
        <taxon>Eukaryota</taxon>
        <taxon>Fungi</taxon>
        <taxon>Dikarya</taxon>
        <taxon>Ascomycota</taxon>
        <taxon>Pezizomycotina</taxon>
        <taxon>Sordariomycetes</taxon>
        <taxon>Sordariomycetidae</taxon>
        <taxon>Sordariales</taxon>
        <taxon>Lasiosphaeriaceae</taxon>
        <taxon>Apodospora</taxon>
    </lineage>
</organism>
<dbReference type="Proteomes" id="UP001283341">
    <property type="component" value="Unassembled WGS sequence"/>
</dbReference>
<feature type="compositionally biased region" description="Polar residues" evidence="2">
    <location>
        <begin position="96"/>
        <end position="108"/>
    </location>
</feature>
<keyword evidence="3" id="KW-0489">Methyltransferase</keyword>
<protein>
    <submittedName>
        <fullName evidence="3">S-adenosyl-L-methionine-dependent methyltransferase</fullName>
    </submittedName>
</protein>
<comment type="similarity">
    <text evidence="1">Belongs to the methyltransferase superfamily. LaeA methyltransferase family.</text>
</comment>
<dbReference type="GO" id="GO:0032259">
    <property type="term" value="P:methylation"/>
    <property type="evidence" value="ECO:0007669"/>
    <property type="project" value="UniProtKB-KW"/>
</dbReference>
<evidence type="ECO:0000313" key="3">
    <source>
        <dbReference type="EMBL" id="KAK3330514.1"/>
    </source>
</evidence>
<comment type="caution">
    <text evidence="3">The sequence shown here is derived from an EMBL/GenBank/DDBJ whole genome shotgun (WGS) entry which is preliminary data.</text>
</comment>
<evidence type="ECO:0000256" key="1">
    <source>
        <dbReference type="ARBA" id="ARBA00038158"/>
    </source>
</evidence>
<feature type="compositionally biased region" description="Low complexity" evidence="2">
    <location>
        <begin position="109"/>
        <end position="126"/>
    </location>
</feature>
<reference evidence="3" key="2">
    <citation type="submission" date="2023-06" db="EMBL/GenBank/DDBJ databases">
        <authorList>
            <consortium name="Lawrence Berkeley National Laboratory"/>
            <person name="Haridas S."/>
            <person name="Hensen N."/>
            <person name="Bonometti L."/>
            <person name="Westerberg I."/>
            <person name="Brannstrom I.O."/>
            <person name="Guillou S."/>
            <person name="Cros-Aarteil S."/>
            <person name="Calhoun S."/>
            <person name="Kuo A."/>
            <person name="Mondo S."/>
            <person name="Pangilinan J."/>
            <person name="Riley R."/>
            <person name="Labutti K."/>
            <person name="Andreopoulos B."/>
            <person name="Lipzen A."/>
            <person name="Chen C."/>
            <person name="Yanf M."/>
            <person name="Daum C."/>
            <person name="Ng V."/>
            <person name="Clum A."/>
            <person name="Steindorff A."/>
            <person name="Ohm R."/>
            <person name="Martin F."/>
            <person name="Silar P."/>
            <person name="Natvig D."/>
            <person name="Lalanne C."/>
            <person name="Gautier V."/>
            <person name="Ament-Velasquez S.L."/>
            <person name="Kruys A."/>
            <person name="Hutchinson M.I."/>
            <person name="Powell A.J."/>
            <person name="Barry K."/>
            <person name="Miller A.N."/>
            <person name="Grigoriev I.V."/>
            <person name="Debuchy R."/>
            <person name="Gladieux P."/>
            <person name="Thoren M.H."/>
            <person name="Johannesson H."/>
        </authorList>
    </citation>
    <scope>NUCLEOTIDE SEQUENCE</scope>
    <source>
        <strain evidence="3">CBS 118394</strain>
    </source>
</reference>
<name>A0AAE0MGW1_9PEZI</name>
<reference evidence="3" key="1">
    <citation type="journal article" date="2023" name="Mol. Phylogenet. Evol.">
        <title>Genome-scale phylogeny and comparative genomics of the fungal order Sordariales.</title>
        <authorList>
            <person name="Hensen N."/>
            <person name="Bonometti L."/>
            <person name="Westerberg I."/>
            <person name="Brannstrom I.O."/>
            <person name="Guillou S."/>
            <person name="Cros-Aarteil S."/>
            <person name="Calhoun S."/>
            <person name="Haridas S."/>
            <person name="Kuo A."/>
            <person name="Mondo S."/>
            <person name="Pangilinan J."/>
            <person name="Riley R."/>
            <person name="LaButti K."/>
            <person name="Andreopoulos B."/>
            <person name="Lipzen A."/>
            <person name="Chen C."/>
            <person name="Yan M."/>
            <person name="Daum C."/>
            <person name="Ng V."/>
            <person name="Clum A."/>
            <person name="Steindorff A."/>
            <person name="Ohm R.A."/>
            <person name="Martin F."/>
            <person name="Silar P."/>
            <person name="Natvig D.O."/>
            <person name="Lalanne C."/>
            <person name="Gautier V."/>
            <person name="Ament-Velasquez S.L."/>
            <person name="Kruys A."/>
            <person name="Hutchinson M.I."/>
            <person name="Powell A.J."/>
            <person name="Barry K."/>
            <person name="Miller A.N."/>
            <person name="Grigoriev I.V."/>
            <person name="Debuchy R."/>
            <person name="Gladieux P."/>
            <person name="Hiltunen Thoren M."/>
            <person name="Johannesson H."/>
        </authorList>
    </citation>
    <scope>NUCLEOTIDE SEQUENCE</scope>
    <source>
        <strain evidence="3">CBS 118394</strain>
    </source>
</reference>
<dbReference type="SUPFAM" id="SSF53335">
    <property type="entry name" value="S-adenosyl-L-methionine-dependent methyltransferases"/>
    <property type="match status" value="1"/>
</dbReference>
<dbReference type="GO" id="GO:0008168">
    <property type="term" value="F:methyltransferase activity"/>
    <property type="evidence" value="ECO:0007669"/>
    <property type="project" value="UniProtKB-KW"/>
</dbReference>
<dbReference type="CDD" id="cd02440">
    <property type="entry name" value="AdoMet_MTases"/>
    <property type="match status" value="1"/>
</dbReference>
<accession>A0AAE0MGW1</accession>
<dbReference type="PANTHER" id="PTHR43591:SF10">
    <property type="entry name" value="ABC TRANSMEMBRANE TYPE-1 DOMAIN-CONTAINING PROTEIN-RELATED"/>
    <property type="match status" value="1"/>
</dbReference>
<feature type="region of interest" description="Disordered" evidence="2">
    <location>
        <begin position="54"/>
        <end position="201"/>
    </location>
</feature>
<dbReference type="PANTHER" id="PTHR43591">
    <property type="entry name" value="METHYLTRANSFERASE"/>
    <property type="match status" value="1"/>
</dbReference>
<dbReference type="AlphaFoldDB" id="A0AAE0MGW1"/>
<keyword evidence="3" id="KW-0808">Transferase</keyword>
<gene>
    <name evidence="3" type="ORF">B0H66DRAFT_572551</name>
</gene>